<dbReference type="InterPro" id="IPR016130">
    <property type="entry name" value="Tyr_Pase_AS"/>
</dbReference>
<dbReference type="Pfam" id="PF00782">
    <property type="entry name" value="DSPc"/>
    <property type="match status" value="1"/>
</dbReference>
<dbReference type="RefSeq" id="WP_260592804.1">
    <property type="nucleotide sequence ID" value="NZ_CP104003.1"/>
</dbReference>
<dbReference type="GeneID" id="74944146"/>
<dbReference type="KEGG" id="ssai:N0B31_16950"/>
<name>A0A9E7R164_9EURY</name>
<dbReference type="InterPro" id="IPR000340">
    <property type="entry name" value="Dual-sp_phosphatase_cat-dom"/>
</dbReference>
<gene>
    <name evidence="2" type="ORF">N0B31_16950</name>
</gene>
<dbReference type="PROSITE" id="PS00383">
    <property type="entry name" value="TYR_PHOSPHATASE_1"/>
    <property type="match status" value="1"/>
</dbReference>
<organism evidence="2 3">
    <name type="scientific">Salinirubellus salinus</name>
    <dbReference type="NCBI Taxonomy" id="1364945"/>
    <lineage>
        <taxon>Archaea</taxon>
        <taxon>Methanobacteriati</taxon>
        <taxon>Methanobacteriota</taxon>
        <taxon>Stenosarchaea group</taxon>
        <taxon>Halobacteria</taxon>
        <taxon>Halobacteriales</taxon>
        <taxon>Natronomonadaceae</taxon>
        <taxon>Salinirubellus</taxon>
    </lineage>
</organism>
<accession>A0A9E7R164</accession>
<protein>
    <submittedName>
        <fullName evidence="2">Dual specificity protein phosphatase family protein</fullName>
    </submittedName>
</protein>
<sequence length="169" mass="18462">MPYNFAPATPDEPTVFGACRPGHRRAPPDDTVVDWLSFADDRGIDRVCCLLDGAHLSHYDDLLGTYRDHFGADRVLHAPVTDFEPIDRDLFCDEVLPFLQEADAAGERVLVHCSAGIGRTGHVLALWLVHERGYGLEAAIGAVEAADATRAPLEGGKRLADLRDLRCAD</sequence>
<evidence type="ECO:0000259" key="1">
    <source>
        <dbReference type="PROSITE" id="PS50056"/>
    </source>
</evidence>
<keyword evidence="3" id="KW-1185">Reference proteome</keyword>
<evidence type="ECO:0000313" key="3">
    <source>
        <dbReference type="Proteomes" id="UP001057580"/>
    </source>
</evidence>
<dbReference type="InterPro" id="IPR000387">
    <property type="entry name" value="Tyr_Pase_dom"/>
</dbReference>
<dbReference type="PROSITE" id="PS50056">
    <property type="entry name" value="TYR_PHOSPHATASE_2"/>
    <property type="match status" value="1"/>
</dbReference>
<reference evidence="2" key="1">
    <citation type="submission" date="2022-09" db="EMBL/GenBank/DDBJ databases">
        <title>Diverse halophilic archaea isolated from saline environments.</title>
        <authorList>
            <person name="Cui H.-L."/>
        </authorList>
    </citation>
    <scope>NUCLEOTIDE SEQUENCE</scope>
    <source>
        <strain evidence="2">ZS-35-S2</strain>
    </source>
</reference>
<dbReference type="EMBL" id="CP104003">
    <property type="protein sequence ID" value="UWM53810.1"/>
    <property type="molecule type" value="Genomic_DNA"/>
</dbReference>
<feature type="domain" description="Tyrosine specific protein phosphatases" evidence="1">
    <location>
        <begin position="93"/>
        <end position="144"/>
    </location>
</feature>
<dbReference type="InterPro" id="IPR029021">
    <property type="entry name" value="Prot-tyrosine_phosphatase-like"/>
</dbReference>
<dbReference type="SUPFAM" id="SSF52799">
    <property type="entry name" value="(Phosphotyrosine protein) phosphatases II"/>
    <property type="match status" value="1"/>
</dbReference>
<proteinExistence type="predicted"/>
<dbReference type="AlphaFoldDB" id="A0A9E7R164"/>
<dbReference type="Proteomes" id="UP001057580">
    <property type="component" value="Chromosome"/>
</dbReference>
<dbReference type="Gene3D" id="3.90.190.10">
    <property type="entry name" value="Protein tyrosine phosphatase superfamily"/>
    <property type="match status" value="1"/>
</dbReference>
<evidence type="ECO:0000313" key="2">
    <source>
        <dbReference type="EMBL" id="UWM53810.1"/>
    </source>
</evidence>